<dbReference type="AlphaFoldDB" id="A0A6L7IP44"/>
<organism evidence="1 2">
    <name type="scientific">Eggerthella guodeyinii</name>
    <dbReference type="NCBI Taxonomy" id="2690837"/>
    <lineage>
        <taxon>Bacteria</taxon>
        <taxon>Bacillati</taxon>
        <taxon>Actinomycetota</taxon>
        <taxon>Coriobacteriia</taxon>
        <taxon>Eggerthellales</taxon>
        <taxon>Eggerthellaceae</taxon>
        <taxon>Eggerthella</taxon>
    </lineage>
</organism>
<evidence type="ECO:0000313" key="1">
    <source>
        <dbReference type="EMBL" id="QOS68047.1"/>
    </source>
</evidence>
<name>A0A6L7IP44_9ACTN</name>
<reference evidence="1 2" key="1">
    <citation type="submission" date="2020-10" db="EMBL/GenBank/DDBJ databases">
        <title>Eggerthella sp. nov., isolated from human feces.</title>
        <authorList>
            <person name="Yajun G."/>
        </authorList>
    </citation>
    <scope>NUCLEOTIDE SEQUENCE [LARGE SCALE GENOMIC DNA]</scope>
    <source>
        <strain evidence="1 2">HF-1101</strain>
    </source>
</reference>
<gene>
    <name evidence="1" type="ORF">GS424_016380</name>
</gene>
<dbReference type="KEGG" id="egd:GS424_016380"/>
<protein>
    <submittedName>
        <fullName evidence="1">Uncharacterized protein</fullName>
    </submittedName>
</protein>
<evidence type="ECO:0000313" key="2">
    <source>
        <dbReference type="Proteomes" id="UP000478463"/>
    </source>
</evidence>
<proteinExistence type="predicted"/>
<accession>A0A6L7IP44</accession>
<sequence length="121" mass="13338">MLELLLAIIVVQLGFVLSRLPKKDSSSKESFSDRFDREQKGNAVFVAEQLREQHGRACAFTLWAPGRIFADNSPSTEGRGIVLDSDDEWVLIECPAPFGAKGATQRLFRVADIKSVAEITG</sequence>
<dbReference type="Proteomes" id="UP000478463">
    <property type="component" value="Chromosome"/>
</dbReference>
<dbReference type="EMBL" id="CP063310">
    <property type="protein sequence ID" value="QOS68047.1"/>
    <property type="molecule type" value="Genomic_DNA"/>
</dbReference>
<dbReference type="RefSeq" id="WP_160941056.1">
    <property type="nucleotide sequence ID" value="NZ_CP063310.1"/>
</dbReference>